<proteinExistence type="inferred from homology"/>
<protein>
    <recommendedName>
        <fullName evidence="2">RNA 2',3'-cyclic phosphodiesterase</fullName>
        <shortName evidence="2">RNA 2',3'-CPDase</shortName>
        <ecNumber evidence="2">3.1.4.58</ecNumber>
    </recommendedName>
</protein>
<feature type="active site" description="Proton donor" evidence="2">
    <location>
        <position position="49"/>
    </location>
</feature>
<gene>
    <name evidence="3" type="primary">thpR</name>
    <name evidence="3" type="ORF">ACFQDL_04425</name>
</gene>
<dbReference type="NCBIfam" id="TIGR02258">
    <property type="entry name" value="2_5_ligase"/>
    <property type="match status" value="1"/>
</dbReference>
<dbReference type="InterPro" id="IPR004175">
    <property type="entry name" value="RNA_CPDase"/>
</dbReference>
<feature type="short sequence motif" description="HXTX 2" evidence="2">
    <location>
        <begin position="135"/>
        <end position="138"/>
    </location>
</feature>
<feature type="short sequence motif" description="HXTX 1" evidence="2">
    <location>
        <begin position="49"/>
        <end position="52"/>
    </location>
</feature>
<dbReference type="EC" id="3.1.4.58" evidence="2"/>
<dbReference type="PANTHER" id="PTHR35561:SF1">
    <property type="entry name" value="RNA 2',3'-CYCLIC PHOSPHODIESTERASE"/>
    <property type="match status" value="1"/>
</dbReference>
<evidence type="ECO:0000256" key="2">
    <source>
        <dbReference type="HAMAP-Rule" id="MF_01940"/>
    </source>
</evidence>
<evidence type="ECO:0000256" key="1">
    <source>
        <dbReference type="ARBA" id="ARBA00022801"/>
    </source>
</evidence>
<comment type="function">
    <text evidence="2">Hydrolyzes RNA 2',3'-cyclic phosphodiester to an RNA 2'-phosphomonoester.</text>
</comment>
<comment type="similarity">
    <text evidence="2">Belongs to the 2H phosphoesterase superfamily. ThpR family.</text>
</comment>
<dbReference type="Gene3D" id="3.90.1140.10">
    <property type="entry name" value="Cyclic phosphodiesterase"/>
    <property type="match status" value="1"/>
</dbReference>
<dbReference type="EMBL" id="JBHSWE010000001">
    <property type="protein sequence ID" value="MFC6669427.1"/>
    <property type="molecule type" value="Genomic_DNA"/>
</dbReference>
<sequence>MIEQLMNIRAFFALKMADQVVRRLSDHADTLCAYDRNMEVHWVDSESYHLTLSFLGDISLSQVERLERLCREQLADVEPFQVQLDSVDYFQVSRRLAVIAALSDGSDELMGLHRQAVRIAASAGVRHEEADFRPHVTLGRLGADNGFQPPEEWPALDLMFPASSVVLYQSKPGANGSIYTPLFEVPLHYGLQRARYA</sequence>
<keyword evidence="1 2" id="KW-0378">Hydrolase</keyword>
<evidence type="ECO:0000313" key="4">
    <source>
        <dbReference type="Proteomes" id="UP001596422"/>
    </source>
</evidence>
<feature type="active site" description="Proton acceptor" evidence="2">
    <location>
        <position position="135"/>
    </location>
</feature>
<evidence type="ECO:0000313" key="3">
    <source>
        <dbReference type="EMBL" id="MFC6669427.1"/>
    </source>
</evidence>
<organism evidence="3 4">
    <name type="scientific">Marinobacterium aestuariivivens</name>
    <dbReference type="NCBI Taxonomy" id="1698799"/>
    <lineage>
        <taxon>Bacteria</taxon>
        <taxon>Pseudomonadati</taxon>
        <taxon>Pseudomonadota</taxon>
        <taxon>Gammaproteobacteria</taxon>
        <taxon>Oceanospirillales</taxon>
        <taxon>Oceanospirillaceae</taxon>
        <taxon>Marinobacterium</taxon>
    </lineage>
</organism>
<dbReference type="InterPro" id="IPR009097">
    <property type="entry name" value="Cyclic_Pdiesterase"/>
</dbReference>
<keyword evidence="4" id="KW-1185">Reference proteome</keyword>
<dbReference type="SUPFAM" id="SSF55144">
    <property type="entry name" value="LigT-like"/>
    <property type="match status" value="1"/>
</dbReference>
<dbReference type="HAMAP" id="MF_01940">
    <property type="entry name" value="RNA_CPDase"/>
    <property type="match status" value="1"/>
</dbReference>
<reference evidence="4" key="1">
    <citation type="journal article" date="2019" name="Int. J. Syst. Evol. Microbiol.">
        <title>The Global Catalogue of Microorganisms (GCM) 10K type strain sequencing project: providing services to taxonomists for standard genome sequencing and annotation.</title>
        <authorList>
            <consortium name="The Broad Institute Genomics Platform"/>
            <consortium name="The Broad Institute Genome Sequencing Center for Infectious Disease"/>
            <person name="Wu L."/>
            <person name="Ma J."/>
        </authorList>
    </citation>
    <scope>NUCLEOTIDE SEQUENCE [LARGE SCALE GENOMIC DNA]</scope>
    <source>
        <strain evidence="4">NBRC 111756</strain>
    </source>
</reference>
<dbReference type="Pfam" id="PF13563">
    <property type="entry name" value="2_5_RNA_ligase2"/>
    <property type="match status" value="1"/>
</dbReference>
<comment type="caution">
    <text evidence="3">The sequence shown here is derived from an EMBL/GenBank/DDBJ whole genome shotgun (WGS) entry which is preliminary data.</text>
</comment>
<accession>A0ABW1ZW61</accession>
<dbReference type="PANTHER" id="PTHR35561">
    <property type="entry name" value="RNA 2',3'-CYCLIC PHOSPHODIESTERASE"/>
    <property type="match status" value="1"/>
</dbReference>
<comment type="catalytic activity">
    <reaction evidence="2">
        <text>a 3'-end 2',3'-cyclophospho-ribonucleotide-RNA + H2O = a 3'-end 2'-phospho-ribonucleotide-RNA + H(+)</text>
        <dbReference type="Rhea" id="RHEA:11828"/>
        <dbReference type="Rhea" id="RHEA-COMP:10464"/>
        <dbReference type="Rhea" id="RHEA-COMP:17353"/>
        <dbReference type="ChEBI" id="CHEBI:15377"/>
        <dbReference type="ChEBI" id="CHEBI:15378"/>
        <dbReference type="ChEBI" id="CHEBI:83064"/>
        <dbReference type="ChEBI" id="CHEBI:173113"/>
        <dbReference type="EC" id="3.1.4.58"/>
    </reaction>
</comment>
<dbReference type="Proteomes" id="UP001596422">
    <property type="component" value="Unassembled WGS sequence"/>
</dbReference>
<name>A0ABW1ZW61_9GAMM</name>